<dbReference type="OrthoDB" id="236568at2"/>
<dbReference type="Gene3D" id="3.40.50.2300">
    <property type="match status" value="1"/>
</dbReference>
<dbReference type="InterPro" id="IPR039420">
    <property type="entry name" value="WalR-like"/>
</dbReference>
<evidence type="ECO:0000259" key="5">
    <source>
        <dbReference type="PROSITE" id="PS50930"/>
    </source>
</evidence>
<evidence type="ECO:0000256" key="3">
    <source>
        <dbReference type="PROSITE-ProRule" id="PRU00169"/>
    </source>
</evidence>
<evidence type="ECO:0000313" key="7">
    <source>
        <dbReference type="Proteomes" id="UP000434580"/>
    </source>
</evidence>
<dbReference type="AlphaFoldDB" id="A0A5S9PGH2"/>
<keyword evidence="2" id="KW-0238">DNA-binding</keyword>
<evidence type="ECO:0000256" key="2">
    <source>
        <dbReference type="ARBA" id="ARBA00023125"/>
    </source>
</evidence>
<keyword evidence="1" id="KW-0902">Two-component regulatory system</keyword>
<dbReference type="PROSITE" id="PS50110">
    <property type="entry name" value="RESPONSE_REGULATORY"/>
    <property type="match status" value="1"/>
</dbReference>
<evidence type="ECO:0000256" key="1">
    <source>
        <dbReference type="ARBA" id="ARBA00023012"/>
    </source>
</evidence>
<dbReference type="InterPro" id="IPR011006">
    <property type="entry name" value="CheY-like_superfamily"/>
</dbReference>
<dbReference type="SUPFAM" id="SSF52172">
    <property type="entry name" value="CheY-like"/>
    <property type="match status" value="1"/>
</dbReference>
<dbReference type="Gene3D" id="2.40.50.1020">
    <property type="entry name" value="LytTr DNA-binding domain"/>
    <property type="match status" value="1"/>
</dbReference>
<dbReference type="EMBL" id="CACSII010000011">
    <property type="protein sequence ID" value="CAA0102891.1"/>
    <property type="molecule type" value="Genomic_DNA"/>
</dbReference>
<dbReference type="GO" id="GO:0032993">
    <property type="term" value="C:protein-DNA complex"/>
    <property type="evidence" value="ECO:0007669"/>
    <property type="project" value="TreeGrafter"/>
</dbReference>
<evidence type="ECO:0000259" key="4">
    <source>
        <dbReference type="PROSITE" id="PS50110"/>
    </source>
</evidence>
<dbReference type="GO" id="GO:0006355">
    <property type="term" value="P:regulation of DNA-templated transcription"/>
    <property type="evidence" value="ECO:0007669"/>
    <property type="project" value="TreeGrafter"/>
</dbReference>
<dbReference type="SMART" id="SM00448">
    <property type="entry name" value="REC"/>
    <property type="match status" value="1"/>
</dbReference>
<dbReference type="InterPro" id="IPR007492">
    <property type="entry name" value="LytTR_DNA-bd_dom"/>
</dbReference>
<dbReference type="PANTHER" id="PTHR48111">
    <property type="entry name" value="REGULATOR OF RPOS"/>
    <property type="match status" value="1"/>
</dbReference>
<dbReference type="GO" id="GO:0005829">
    <property type="term" value="C:cytosol"/>
    <property type="evidence" value="ECO:0007669"/>
    <property type="project" value="TreeGrafter"/>
</dbReference>
<dbReference type="Proteomes" id="UP000434580">
    <property type="component" value="Unassembled WGS sequence"/>
</dbReference>
<proteinExistence type="predicted"/>
<evidence type="ECO:0000313" key="6">
    <source>
        <dbReference type="EMBL" id="CAA0102891.1"/>
    </source>
</evidence>
<dbReference type="SMART" id="SM00850">
    <property type="entry name" value="LytTR"/>
    <property type="match status" value="1"/>
</dbReference>
<feature type="domain" description="Response regulatory" evidence="4">
    <location>
        <begin position="24"/>
        <end position="136"/>
    </location>
</feature>
<dbReference type="Pfam" id="PF00072">
    <property type="entry name" value="Response_reg"/>
    <property type="match status" value="1"/>
</dbReference>
<dbReference type="PROSITE" id="PS50930">
    <property type="entry name" value="HTH_LYTTR"/>
    <property type="match status" value="1"/>
</dbReference>
<feature type="modified residue" description="4-aspartylphosphate" evidence="3">
    <location>
        <position position="74"/>
    </location>
</feature>
<dbReference type="Pfam" id="PF04397">
    <property type="entry name" value="LytTR"/>
    <property type="match status" value="1"/>
</dbReference>
<accession>A0A5S9PGH2</accession>
<keyword evidence="3" id="KW-0597">Phosphoprotein</keyword>
<organism evidence="6 7">
    <name type="scientific">BD1-7 clade bacterium</name>
    <dbReference type="NCBI Taxonomy" id="2029982"/>
    <lineage>
        <taxon>Bacteria</taxon>
        <taxon>Pseudomonadati</taxon>
        <taxon>Pseudomonadota</taxon>
        <taxon>Gammaproteobacteria</taxon>
        <taxon>Cellvibrionales</taxon>
        <taxon>Spongiibacteraceae</taxon>
        <taxon>BD1-7 clade</taxon>
    </lineage>
</organism>
<sequence>MPNLRGRQDPYIGQSVESPYHRQRAIVVDDEYYARSELTYLLKQQHVEVVAEADNAVDAIRLIEQEQPDLVFLDVDMPAIDGFKMISMIDELNCNRVIFVTAHPQHAIRAFDANAVDYLMKPVVPERLQCAIEKAAQRRSNLNVLRADTTPPNAPPPPRSPERIPCEFAGTHYLLNPSDVIYAGTDTIGTVYIETTDGQTYHTDLTLRALEDQLPDMLRCHRQHLVRRDAIQSYRTDANYCGTLTLPTTTEVPISRRYMKQVKTCFQQ</sequence>
<dbReference type="InterPro" id="IPR001789">
    <property type="entry name" value="Sig_transdc_resp-reg_receiver"/>
</dbReference>
<protein>
    <submittedName>
        <fullName evidence="6">Transcriptional regulatory protein BtsR</fullName>
    </submittedName>
</protein>
<feature type="domain" description="HTH LytTR-type" evidence="5">
    <location>
        <begin position="164"/>
        <end position="268"/>
    </location>
</feature>
<dbReference type="GO" id="GO:0000976">
    <property type="term" value="F:transcription cis-regulatory region binding"/>
    <property type="evidence" value="ECO:0007669"/>
    <property type="project" value="TreeGrafter"/>
</dbReference>
<name>A0A5S9PGH2_9GAMM</name>
<gene>
    <name evidence="6" type="primary">btsR_2</name>
    <name evidence="6" type="ORF">DPBNPPHM_04047</name>
</gene>
<dbReference type="GO" id="GO:0000156">
    <property type="term" value="F:phosphorelay response regulator activity"/>
    <property type="evidence" value="ECO:0007669"/>
    <property type="project" value="TreeGrafter"/>
</dbReference>
<reference evidence="6 7" key="1">
    <citation type="submission" date="2019-11" db="EMBL/GenBank/DDBJ databases">
        <authorList>
            <person name="Holert J."/>
        </authorList>
    </citation>
    <scope>NUCLEOTIDE SEQUENCE [LARGE SCALE GENOMIC DNA]</scope>
    <source>
        <strain evidence="6">BC5_2</strain>
    </source>
</reference>
<dbReference type="PANTHER" id="PTHR48111:SF69">
    <property type="entry name" value="RESPONSE REGULATOR RECEIVER"/>
    <property type="match status" value="1"/>
</dbReference>